<dbReference type="GO" id="GO:0009279">
    <property type="term" value="C:cell outer membrane"/>
    <property type="evidence" value="ECO:0007669"/>
    <property type="project" value="UniProtKB-SubCell"/>
</dbReference>
<feature type="signal peptide" evidence="12">
    <location>
        <begin position="1"/>
        <end position="20"/>
    </location>
</feature>
<name>A0A3Q9IQA4_9BACT</name>
<dbReference type="Gene3D" id="2.40.170.20">
    <property type="entry name" value="TonB-dependent receptor, beta-barrel domain"/>
    <property type="match status" value="1"/>
</dbReference>
<evidence type="ECO:0000256" key="7">
    <source>
        <dbReference type="ARBA" id="ARBA00023136"/>
    </source>
</evidence>
<keyword evidence="5 12" id="KW-0732">Signal</keyword>
<dbReference type="InterPro" id="IPR036942">
    <property type="entry name" value="Beta-barrel_TonB_sf"/>
</dbReference>
<dbReference type="OrthoDB" id="9764669at2"/>
<feature type="domain" description="TonB-dependent receptor-like beta-barrel" evidence="13">
    <location>
        <begin position="315"/>
        <end position="710"/>
    </location>
</feature>
<dbReference type="Pfam" id="PF00593">
    <property type="entry name" value="TonB_dep_Rec_b-barrel"/>
    <property type="match status" value="1"/>
</dbReference>
<dbReference type="InterPro" id="IPR039426">
    <property type="entry name" value="TonB-dep_rcpt-like"/>
</dbReference>
<proteinExistence type="inferred from homology"/>
<dbReference type="Gene3D" id="2.60.40.1120">
    <property type="entry name" value="Carboxypeptidase-like, regulatory domain"/>
    <property type="match status" value="1"/>
</dbReference>
<protein>
    <submittedName>
        <fullName evidence="15">TonB-dependent receptor</fullName>
    </submittedName>
</protein>
<evidence type="ECO:0000256" key="4">
    <source>
        <dbReference type="ARBA" id="ARBA00022692"/>
    </source>
</evidence>
<comment type="similarity">
    <text evidence="10 11">Belongs to the TonB-dependent receptor family.</text>
</comment>
<evidence type="ECO:0000256" key="10">
    <source>
        <dbReference type="PROSITE-ProRule" id="PRU01360"/>
    </source>
</evidence>
<keyword evidence="3 10" id="KW-1134">Transmembrane beta strand</keyword>
<keyword evidence="6 11" id="KW-0798">TonB box</keyword>
<dbReference type="PROSITE" id="PS52016">
    <property type="entry name" value="TONB_DEPENDENT_REC_3"/>
    <property type="match status" value="1"/>
</dbReference>
<evidence type="ECO:0000256" key="8">
    <source>
        <dbReference type="ARBA" id="ARBA00023170"/>
    </source>
</evidence>
<dbReference type="AlphaFoldDB" id="A0A3Q9IQA4"/>
<dbReference type="Pfam" id="PF07715">
    <property type="entry name" value="Plug"/>
    <property type="match status" value="1"/>
</dbReference>
<evidence type="ECO:0000256" key="5">
    <source>
        <dbReference type="ARBA" id="ARBA00022729"/>
    </source>
</evidence>
<dbReference type="InterPro" id="IPR008969">
    <property type="entry name" value="CarboxyPept-like_regulatory"/>
</dbReference>
<feature type="chain" id="PRO_5018613631" evidence="12">
    <location>
        <begin position="21"/>
        <end position="746"/>
    </location>
</feature>
<dbReference type="KEGG" id="buy:D8S85_13650"/>
<dbReference type="GO" id="GO:0015344">
    <property type="term" value="F:siderophore uptake transmembrane transporter activity"/>
    <property type="evidence" value="ECO:0007669"/>
    <property type="project" value="TreeGrafter"/>
</dbReference>
<accession>A0A3Q9IQA4</accession>
<dbReference type="InterPro" id="IPR037066">
    <property type="entry name" value="Plug_dom_sf"/>
</dbReference>
<dbReference type="CDD" id="cd01347">
    <property type="entry name" value="ligand_gated_channel"/>
    <property type="match status" value="1"/>
</dbReference>
<keyword evidence="2 10" id="KW-0813">Transport</keyword>
<sequence length="746" mass="83321">MRCKLLILFFILLSSSALMADEHTHEAPAFKVQGIVTDEKGEGLPGASVWVKGTVVGAGTNAKGEFSFKLSSKNKCVLRVSFTGYEPQEREVTPGGDSLYRFVLTPSNNALNEVVITGTRTLKPLKDVPVLTRVISQEDIAQVNPLDLQSLLEYEMPGLQFGLAHGSGLPELKFQGSAGGYVLFMIDGERIAGEGSSNNIDYSLIDMDNVERIEIVKGPMSTLYGSQAMGGVVNIITKDANRPFTGNVSVRYGNNDESKYSLSLGTKQGRFSALTSLSYRKREAYALKDKEGQIEYSYYKDIYGRDSVVADTSKKGMSSVNGFEIWQANQKLSYTFNENFRISLNGTYYNNDVLEYVEQKEQDRFSNYSINPRVYYAINASHILDFSYVLENYEKRYVYTTSLPSKKVFGDFTNTVRLNYTGSIHEKHTLTAGIEVNTQKLQHYWFDNGSGKKFDAQTYVLYLQEDYKISNSFSMLAGVRSDCHSKYGFHASPKISLMYKYGVLTLRGGYGMGFRIPSLKELHSEYDMGGQGFFMIYGNEDLKPEISHQGTLSAEVTKGIFNGSVSGYYTRFFDEIALGLAPDGKNQQYYNADDATRTGVDVMAQFRFRNGLTLKGAYAYIDVHSEVDGHNMASDRPHSLTFTANYSKTFGKITLSAALNGRWMSSVETWYKNSAGGYVKNEYESRTFCSLNLGARFPRGFRFTAGIDNLFDFRDKNVTADQSVTLQRGIGFIGTLSVNIADLLKL</sequence>
<comment type="subcellular location">
    <subcellularLocation>
        <location evidence="1 10">Cell outer membrane</location>
        <topology evidence="1 10">Multi-pass membrane protein</topology>
    </subcellularLocation>
</comment>
<dbReference type="PANTHER" id="PTHR30069">
    <property type="entry name" value="TONB-DEPENDENT OUTER MEMBRANE RECEPTOR"/>
    <property type="match status" value="1"/>
</dbReference>
<evidence type="ECO:0000256" key="2">
    <source>
        <dbReference type="ARBA" id="ARBA00022448"/>
    </source>
</evidence>
<keyword evidence="9 10" id="KW-0998">Cell outer membrane</keyword>
<evidence type="ECO:0000256" key="6">
    <source>
        <dbReference type="ARBA" id="ARBA00023077"/>
    </source>
</evidence>
<gene>
    <name evidence="15" type="ORF">D8S85_13650</name>
</gene>
<organism evidence="15 16">
    <name type="scientific">Butyricimonas faecalis</name>
    <dbReference type="NCBI Taxonomy" id="2093856"/>
    <lineage>
        <taxon>Bacteria</taxon>
        <taxon>Pseudomonadati</taxon>
        <taxon>Bacteroidota</taxon>
        <taxon>Bacteroidia</taxon>
        <taxon>Bacteroidales</taxon>
        <taxon>Odoribacteraceae</taxon>
        <taxon>Butyricimonas</taxon>
    </lineage>
</organism>
<evidence type="ECO:0000256" key="1">
    <source>
        <dbReference type="ARBA" id="ARBA00004571"/>
    </source>
</evidence>
<evidence type="ECO:0000256" key="3">
    <source>
        <dbReference type="ARBA" id="ARBA00022452"/>
    </source>
</evidence>
<dbReference type="EMBL" id="CP032819">
    <property type="protein sequence ID" value="AZS30489.1"/>
    <property type="molecule type" value="Genomic_DNA"/>
</dbReference>
<evidence type="ECO:0000313" key="16">
    <source>
        <dbReference type="Proteomes" id="UP000270673"/>
    </source>
</evidence>
<dbReference type="SUPFAM" id="SSF56935">
    <property type="entry name" value="Porins"/>
    <property type="match status" value="1"/>
</dbReference>
<evidence type="ECO:0000256" key="9">
    <source>
        <dbReference type="ARBA" id="ARBA00023237"/>
    </source>
</evidence>
<evidence type="ECO:0000256" key="11">
    <source>
        <dbReference type="RuleBase" id="RU003357"/>
    </source>
</evidence>
<evidence type="ECO:0000259" key="14">
    <source>
        <dbReference type="Pfam" id="PF07715"/>
    </source>
</evidence>
<dbReference type="PANTHER" id="PTHR30069:SF29">
    <property type="entry name" value="HEMOGLOBIN AND HEMOGLOBIN-HAPTOGLOBIN-BINDING PROTEIN 1-RELATED"/>
    <property type="match status" value="1"/>
</dbReference>
<keyword evidence="4 10" id="KW-0812">Transmembrane</keyword>
<dbReference type="Proteomes" id="UP000270673">
    <property type="component" value="Chromosome"/>
</dbReference>
<dbReference type="InterPro" id="IPR012910">
    <property type="entry name" value="Plug_dom"/>
</dbReference>
<keyword evidence="8 15" id="KW-0675">Receptor</keyword>
<evidence type="ECO:0000256" key="12">
    <source>
        <dbReference type="SAM" id="SignalP"/>
    </source>
</evidence>
<keyword evidence="16" id="KW-1185">Reference proteome</keyword>
<evidence type="ECO:0000259" key="13">
    <source>
        <dbReference type="Pfam" id="PF00593"/>
    </source>
</evidence>
<reference evidence="15 16" key="1">
    <citation type="submission" date="2018-10" db="EMBL/GenBank/DDBJ databases">
        <title>Butyricimonas faecalis sp. nov., isolated from human faeces and emended description of the genus Butyricimonas.</title>
        <authorList>
            <person name="Le Roy T."/>
            <person name="Van der Smissen P."/>
            <person name="Paquot A."/>
            <person name="Delzenne N."/>
            <person name="Muccioli G."/>
            <person name="Collet J.-F."/>
            <person name="Cani P.D."/>
        </authorList>
    </citation>
    <scope>NUCLEOTIDE SEQUENCE [LARGE SCALE GENOMIC DNA]</scope>
    <source>
        <strain evidence="15 16">H184</strain>
    </source>
</reference>
<dbReference type="Gene3D" id="2.170.130.10">
    <property type="entry name" value="TonB-dependent receptor, plug domain"/>
    <property type="match status" value="1"/>
</dbReference>
<dbReference type="SUPFAM" id="SSF49464">
    <property type="entry name" value="Carboxypeptidase regulatory domain-like"/>
    <property type="match status" value="1"/>
</dbReference>
<evidence type="ECO:0000313" key="15">
    <source>
        <dbReference type="EMBL" id="AZS30489.1"/>
    </source>
</evidence>
<dbReference type="GO" id="GO:0044718">
    <property type="term" value="P:siderophore transmembrane transport"/>
    <property type="evidence" value="ECO:0007669"/>
    <property type="project" value="TreeGrafter"/>
</dbReference>
<dbReference type="RefSeq" id="WP_106481138.1">
    <property type="nucleotide sequence ID" value="NZ_CP032819.1"/>
</dbReference>
<dbReference type="Pfam" id="PF13715">
    <property type="entry name" value="CarbopepD_reg_2"/>
    <property type="match status" value="1"/>
</dbReference>
<feature type="domain" description="TonB-dependent receptor plug" evidence="14">
    <location>
        <begin position="125"/>
        <end position="232"/>
    </location>
</feature>
<keyword evidence="7 10" id="KW-0472">Membrane</keyword>
<dbReference type="InterPro" id="IPR000531">
    <property type="entry name" value="Beta-barrel_TonB"/>
</dbReference>